<keyword evidence="2" id="KW-1185">Reference proteome</keyword>
<proteinExistence type="predicted"/>
<protein>
    <submittedName>
        <fullName evidence="1">Uncharacterized protein</fullName>
    </submittedName>
</protein>
<dbReference type="OrthoDB" id="3430910at2759"/>
<evidence type="ECO:0000313" key="1">
    <source>
        <dbReference type="EMBL" id="KAF2435345.1"/>
    </source>
</evidence>
<evidence type="ECO:0000313" key="2">
    <source>
        <dbReference type="Proteomes" id="UP000800235"/>
    </source>
</evidence>
<dbReference type="Proteomes" id="UP000800235">
    <property type="component" value="Unassembled WGS sequence"/>
</dbReference>
<name>A0A9P4P120_9PEZI</name>
<sequence length="83" mass="9312">MDGVATEDDLNDSTILINTANNLLRSLLCRRKHYEANCRYIAKCRDGLCKEIPINHVVPLAFHTTTTLLENFHDITAVVKAVS</sequence>
<dbReference type="EMBL" id="MU007013">
    <property type="protein sequence ID" value="KAF2435345.1"/>
    <property type="molecule type" value="Genomic_DNA"/>
</dbReference>
<reference evidence="1" key="1">
    <citation type="journal article" date="2020" name="Stud. Mycol.">
        <title>101 Dothideomycetes genomes: a test case for predicting lifestyles and emergence of pathogens.</title>
        <authorList>
            <person name="Haridas S."/>
            <person name="Albert R."/>
            <person name="Binder M."/>
            <person name="Bloem J."/>
            <person name="Labutti K."/>
            <person name="Salamov A."/>
            <person name="Andreopoulos B."/>
            <person name="Baker S."/>
            <person name="Barry K."/>
            <person name="Bills G."/>
            <person name="Bluhm B."/>
            <person name="Cannon C."/>
            <person name="Castanera R."/>
            <person name="Culley D."/>
            <person name="Daum C."/>
            <person name="Ezra D."/>
            <person name="Gonzalez J."/>
            <person name="Henrissat B."/>
            <person name="Kuo A."/>
            <person name="Liang C."/>
            <person name="Lipzen A."/>
            <person name="Lutzoni F."/>
            <person name="Magnuson J."/>
            <person name="Mondo S."/>
            <person name="Nolan M."/>
            <person name="Ohm R."/>
            <person name="Pangilinan J."/>
            <person name="Park H.-J."/>
            <person name="Ramirez L."/>
            <person name="Alfaro M."/>
            <person name="Sun H."/>
            <person name="Tritt A."/>
            <person name="Yoshinaga Y."/>
            <person name="Zwiers L.-H."/>
            <person name="Turgeon B."/>
            <person name="Goodwin S."/>
            <person name="Spatafora J."/>
            <person name="Crous P."/>
            <person name="Grigoriev I."/>
        </authorList>
    </citation>
    <scope>NUCLEOTIDE SEQUENCE</scope>
    <source>
        <strain evidence="1">CBS 130266</strain>
    </source>
</reference>
<accession>A0A9P4P120</accession>
<comment type="caution">
    <text evidence="1">The sequence shown here is derived from an EMBL/GenBank/DDBJ whole genome shotgun (WGS) entry which is preliminary data.</text>
</comment>
<gene>
    <name evidence="1" type="ORF">EJ08DRAFT_334551</name>
</gene>
<dbReference type="AlphaFoldDB" id="A0A9P4P120"/>
<organism evidence="1 2">
    <name type="scientific">Tothia fuscella</name>
    <dbReference type="NCBI Taxonomy" id="1048955"/>
    <lineage>
        <taxon>Eukaryota</taxon>
        <taxon>Fungi</taxon>
        <taxon>Dikarya</taxon>
        <taxon>Ascomycota</taxon>
        <taxon>Pezizomycotina</taxon>
        <taxon>Dothideomycetes</taxon>
        <taxon>Pleosporomycetidae</taxon>
        <taxon>Venturiales</taxon>
        <taxon>Cylindrosympodiaceae</taxon>
        <taxon>Tothia</taxon>
    </lineage>
</organism>